<feature type="transmembrane region" description="Helical" evidence="1">
    <location>
        <begin position="6"/>
        <end position="29"/>
    </location>
</feature>
<comment type="caution">
    <text evidence="2">The sequence shown here is derived from an EMBL/GenBank/DDBJ whole genome shotgun (WGS) entry which is preliminary data.</text>
</comment>
<dbReference type="AlphaFoldDB" id="A0A495ILC7"/>
<evidence type="ECO:0000256" key="1">
    <source>
        <dbReference type="SAM" id="Phobius"/>
    </source>
</evidence>
<evidence type="ECO:0000313" key="3">
    <source>
        <dbReference type="Proteomes" id="UP000280008"/>
    </source>
</evidence>
<dbReference type="RefSeq" id="WP_170160008.1">
    <property type="nucleotide sequence ID" value="NZ_RBKS01000001.1"/>
</dbReference>
<accession>A0A495ILC7</accession>
<proteinExistence type="predicted"/>
<name>A0A495ILC7_9MICO</name>
<reference evidence="2 3" key="1">
    <citation type="submission" date="2018-10" db="EMBL/GenBank/DDBJ databases">
        <title>Sequencing the genomes of 1000 actinobacteria strains.</title>
        <authorList>
            <person name="Klenk H.-P."/>
        </authorList>
    </citation>
    <scope>NUCLEOTIDE SEQUENCE [LARGE SCALE GENOMIC DNA]</scope>
    <source>
        <strain evidence="2 3">DSM 17894</strain>
    </source>
</reference>
<keyword evidence="1" id="KW-0812">Transmembrane</keyword>
<keyword evidence="1" id="KW-0472">Membrane</keyword>
<protein>
    <submittedName>
        <fullName evidence="2">Uncharacterized protein</fullName>
    </submittedName>
</protein>
<organism evidence="2 3">
    <name type="scientific">Frondihabitans australicus</name>
    <dbReference type="NCBI Taxonomy" id="386892"/>
    <lineage>
        <taxon>Bacteria</taxon>
        <taxon>Bacillati</taxon>
        <taxon>Actinomycetota</taxon>
        <taxon>Actinomycetes</taxon>
        <taxon>Micrococcales</taxon>
        <taxon>Microbacteriaceae</taxon>
        <taxon>Frondihabitans</taxon>
    </lineage>
</organism>
<keyword evidence="1" id="KW-1133">Transmembrane helix</keyword>
<sequence length="45" mass="4845">MVTVFAVFLGIVAGLMAMSLLALLVTLIVQAVRSRTHGVPTIYRD</sequence>
<dbReference type="Proteomes" id="UP000280008">
    <property type="component" value="Unassembled WGS sequence"/>
</dbReference>
<dbReference type="EMBL" id="RBKS01000001">
    <property type="protein sequence ID" value="RKR76569.1"/>
    <property type="molecule type" value="Genomic_DNA"/>
</dbReference>
<evidence type="ECO:0000313" key="2">
    <source>
        <dbReference type="EMBL" id="RKR76569.1"/>
    </source>
</evidence>
<gene>
    <name evidence="2" type="ORF">C8E83_3746</name>
</gene>
<keyword evidence="3" id="KW-1185">Reference proteome</keyword>